<dbReference type="InterPro" id="IPR032054">
    <property type="entry name" value="Cdt1_C"/>
</dbReference>
<proteinExistence type="inferred from homology"/>
<feature type="compositionally biased region" description="Polar residues" evidence="3">
    <location>
        <begin position="116"/>
        <end position="131"/>
    </location>
</feature>
<accession>A0AAE0KCH9</accession>
<organism evidence="5 6">
    <name type="scientific">Lasiosphaeria ovina</name>
    <dbReference type="NCBI Taxonomy" id="92902"/>
    <lineage>
        <taxon>Eukaryota</taxon>
        <taxon>Fungi</taxon>
        <taxon>Dikarya</taxon>
        <taxon>Ascomycota</taxon>
        <taxon>Pezizomycotina</taxon>
        <taxon>Sordariomycetes</taxon>
        <taxon>Sordariomycetidae</taxon>
        <taxon>Sordariales</taxon>
        <taxon>Lasiosphaeriaceae</taxon>
        <taxon>Lasiosphaeria</taxon>
    </lineage>
</organism>
<sequence>MPGAIARPTRPARGKLAASKLPAAGIAKFTRVSKAQNVGKEPGDKGASLEPQRTSSIEIVLSTRKRKVDNDFELVPSITNKAPKRPRQEAESTPVVSATLLPRKRKTVTFAEPEAVTSSPAHHTPTRTPSSSRKRHFQPDEPAQLTPPDSDSSEAEALFERLNLQASPSRKRTKTCVAQSDGPDGNLSLPRELLDLVDLQAAFLKTLSMQYAHNGSNSPIDLRTLCPSATQAWGKRKVTADDIRMCVGVMTWSPAAGKRTTTTPTTQRLPFFLSDYGRGKTCVEFHADAERGPLREAALNAMFEAGLRALWQQSRSRGQATQLFLATLPKAAVKTCASVAKAAPVLARGQRTLEELKNGVVRKLQEKQDKLQARQQATTTTTTAAIPALLNPDGTKMTLLDRIRRKEQAAAQSGQTAPTAAQLQREAALHRADEVAGVVGMLCTATGGHGQARISFTLAAVLIKLKDSLRNAISQEDGAACVRLLASEIAPQWLRIVTVGGRENVVVQTGFQPSRAQVHERVRALLG</sequence>
<feature type="domain" description="DNA replication factor Cdt1 C-terminal" evidence="4">
    <location>
        <begin position="399"/>
        <end position="500"/>
    </location>
</feature>
<name>A0AAE0KCH9_9PEZI</name>
<dbReference type="Pfam" id="PF26121">
    <property type="entry name" value="HTH_CDT1"/>
    <property type="match status" value="1"/>
</dbReference>
<evidence type="ECO:0000256" key="3">
    <source>
        <dbReference type="SAM" id="MobiDB-lite"/>
    </source>
</evidence>
<protein>
    <recommendedName>
        <fullName evidence="4">DNA replication factor Cdt1 C-terminal domain-containing protein</fullName>
    </recommendedName>
</protein>
<keyword evidence="2" id="KW-0131">Cell cycle</keyword>
<comment type="caution">
    <text evidence="5">The sequence shown here is derived from an EMBL/GenBank/DDBJ whole genome shotgun (WGS) entry which is preliminary data.</text>
</comment>
<keyword evidence="6" id="KW-1185">Reference proteome</keyword>
<evidence type="ECO:0000313" key="6">
    <source>
        <dbReference type="Proteomes" id="UP001287356"/>
    </source>
</evidence>
<evidence type="ECO:0000256" key="1">
    <source>
        <dbReference type="ARBA" id="ARBA00008356"/>
    </source>
</evidence>
<dbReference type="InterPro" id="IPR038090">
    <property type="entry name" value="Cdt1_C_WH_dom_sf"/>
</dbReference>
<feature type="region of interest" description="Disordered" evidence="3">
    <location>
        <begin position="34"/>
        <end position="56"/>
    </location>
</feature>
<reference evidence="5" key="2">
    <citation type="submission" date="2023-06" db="EMBL/GenBank/DDBJ databases">
        <authorList>
            <consortium name="Lawrence Berkeley National Laboratory"/>
            <person name="Haridas S."/>
            <person name="Hensen N."/>
            <person name="Bonometti L."/>
            <person name="Westerberg I."/>
            <person name="Brannstrom I.O."/>
            <person name="Guillou S."/>
            <person name="Cros-Aarteil S."/>
            <person name="Calhoun S."/>
            <person name="Kuo A."/>
            <person name="Mondo S."/>
            <person name="Pangilinan J."/>
            <person name="Riley R."/>
            <person name="Labutti K."/>
            <person name="Andreopoulos B."/>
            <person name="Lipzen A."/>
            <person name="Chen C."/>
            <person name="Yanf M."/>
            <person name="Daum C."/>
            <person name="Ng V."/>
            <person name="Clum A."/>
            <person name="Steindorff A."/>
            <person name="Ohm R."/>
            <person name="Martin F."/>
            <person name="Silar P."/>
            <person name="Natvig D."/>
            <person name="Lalanne C."/>
            <person name="Gautier V."/>
            <person name="Ament-Velasquez S.L."/>
            <person name="Kruys A."/>
            <person name="Hutchinson M.I."/>
            <person name="Powell A.J."/>
            <person name="Barry K."/>
            <person name="Miller A.N."/>
            <person name="Grigoriev I.V."/>
            <person name="Debuchy R."/>
            <person name="Gladieux P."/>
            <person name="Thoren M.H."/>
            <person name="Johannesson H."/>
        </authorList>
    </citation>
    <scope>NUCLEOTIDE SEQUENCE</scope>
    <source>
        <strain evidence="5">CBS 958.72</strain>
    </source>
</reference>
<dbReference type="Gene3D" id="1.10.10.1420">
    <property type="entry name" value="DNA replication factor Cdt1, C-terminal WH domain"/>
    <property type="match status" value="1"/>
</dbReference>
<dbReference type="AlphaFoldDB" id="A0AAE0KCH9"/>
<comment type="similarity">
    <text evidence="1">Belongs to the Cdt1 family.</text>
</comment>
<evidence type="ECO:0000313" key="5">
    <source>
        <dbReference type="EMBL" id="KAK3373426.1"/>
    </source>
</evidence>
<dbReference type="Pfam" id="PF16679">
    <property type="entry name" value="CDT1_C"/>
    <property type="match status" value="1"/>
</dbReference>
<dbReference type="Proteomes" id="UP001287356">
    <property type="component" value="Unassembled WGS sequence"/>
</dbReference>
<evidence type="ECO:0000256" key="2">
    <source>
        <dbReference type="ARBA" id="ARBA00023306"/>
    </source>
</evidence>
<gene>
    <name evidence="5" type="ORF">B0T24DRAFT_260156</name>
</gene>
<dbReference type="EMBL" id="JAULSN010000004">
    <property type="protein sequence ID" value="KAK3373426.1"/>
    <property type="molecule type" value="Genomic_DNA"/>
</dbReference>
<reference evidence="5" key="1">
    <citation type="journal article" date="2023" name="Mol. Phylogenet. Evol.">
        <title>Genome-scale phylogeny and comparative genomics of the fungal order Sordariales.</title>
        <authorList>
            <person name="Hensen N."/>
            <person name="Bonometti L."/>
            <person name="Westerberg I."/>
            <person name="Brannstrom I.O."/>
            <person name="Guillou S."/>
            <person name="Cros-Aarteil S."/>
            <person name="Calhoun S."/>
            <person name="Haridas S."/>
            <person name="Kuo A."/>
            <person name="Mondo S."/>
            <person name="Pangilinan J."/>
            <person name="Riley R."/>
            <person name="LaButti K."/>
            <person name="Andreopoulos B."/>
            <person name="Lipzen A."/>
            <person name="Chen C."/>
            <person name="Yan M."/>
            <person name="Daum C."/>
            <person name="Ng V."/>
            <person name="Clum A."/>
            <person name="Steindorff A."/>
            <person name="Ohm R.A."/>
            <person name="Martin F."/>
            <person name="Silar P."/>
            <person name="Natvig D.O."/>
            <person name="Lalanne C."/>
            <person name="Gautier V."/>
            <person name="Ament-Velasquez S.L."/>
            <person name="Kruys A."/>
            <person name="Hutchinson M.I."/>
            <person name="Powell A.J."/>
            <person name="Barry K."/>
            <person name="Miller A.N."/>
            <person name="Grigoriev I.V."/>
            <person name="Debuchy R."/>
            <person name="Gladieux P."/>
            <person name="Hiltunen Thoren M."/>
            <person name="Johannesson H."/>
        </authorList>
    </citation>
    <scope>NUCLEOTIDE SEQUENCE</scope>
    <source>
        <strain evidence="5">CBS 958.72</strain>
    </source>
</reference>
<evidence type="ECO:0000259" key="4">
    <source>
        <dbReference type="Pfam" id="PF16679"/>
    </source>
</evidence>
<feature type="region of interest" description="Disordered" evidence="3">
    <location>
        <begin position="76"/>
        <end position="183"/>
    </location>
</feature>